<dbReference type="PANTHER" id="PTHR43830:SF3">
    <property type="entry name" value="PROTEIN PSP1"/>
    <property type="match status" value="1"/>
</dbReference>
<name>A0AAX4H669_9ASCO</name>
<dbReference type="AlphaFoldDB" id="A0AAX4H669"/>
<dbReference type="PROSITE" id="PS51411">
    <property type="entry name" value="PSP1_C"/>
    <property type="match status" value="1"/>
</dbReference>
<gene>
    <name evidence="3" type="ORF">PUMCH_001348</name>
</gene>
<dbReference type="PANTHER" id="PTHR43830">
    <property type="entry name" value="PROTEIN PSP1"/>
    <property type="match status" value="1"/>
</dbReference>
<organism evidence="3 4">
    <name type="scientific">Australozyma saopauloensis</name>
    <dbReference type="NCBI Taxonomy" id="291208"/>
    <lineage>
        <taxon>Eukaryota</taxon>
        <taxon>Fungi</taxon>
        <taxon>Dikarya</taxon>
        <taxon>Ascomycota</taxon>
        <taxon>Saccharomycotina</taxon>
        <taxon>Pichiomycetes</taxon>
        <taxon>Metschnikowiaceae</taxon>
        <taxon>Australozyma</taxon>
    </lineage>
</organism>
<dbReference type="Pfam" id="PF04468">
    <property type="entry name" value="PSP1"/>
    <property type="match status" value="1"/>
</dbReference>
<dbReference type="GeneID" id="88172414"/>
<dbReference type="Proteomes" id="UP001338582">
    <property type="component" value="Chromosome 2"/>
</dbReference>
<evidence type="ECO:0000259" key="2">
    <source>
        <dbReference type="PROSITE" id="PS51411"/>
    </source>
</evidence>
<evidence type="ECO:0000313" key="3">
    <source>
        <dbReference type="EMBL" id="WPK24092.1"/>
    </source>
</evidence>
<feature type="compositionally biased region" description="Polar residues" evidence="1">
    <location>
        <begin position="622"/>
        <end position="633"/>
    </location>
</feature>
<feature type="region of interest" description="Disordered" evidence="1">
    <location>
        <begin position="622"/>
        <end position="646"/>
    </location>
</feature>
<dbReference type="InterPro" id="IPR007557">
    <property type="entry name" value="PSP1_C"/>
</dbReference>
<sequence>MQMFGADRQSDSFQTASIPLARRGSLYESRVWGTGNSPPQKHYSIDFSMLNTAPDAYLAAASAAPATGLAGQNYINSSTQGLSQFIGGPEKTAPYSNAEANAIDPIDFSTGPPSLRPPQSSTFQKNGSFNYNGFRGRAFSDVSPIQSANLPHPNDYYSPLATSTLGHQVSPILSDAAATRQSPTQPNVGLNGFNGSNLGAFPQSLAYSGDAQDRHFTHRPEYVGSIFNYQFPTPSSNTNQLRNVQQPMGQNSFPTHDEQLLYWGGVNKSGWNQAIPSEAHPASSYKAGFDQAEALQAYRRYSCGEPYIAPMAGQLRQMQSTKQFNSQSTTKPKFSVTSLEQKNSQNYEDKNLEIVLDYFTVDVHQRVKVSVDFFDQRFMEEKAYLEDLYQLPQFPLDSSARNLQLVLVCFKAGRLDVFYLPEGKHNLKSIHEGDLVIVEADRGRDLGKVVRMNISVDQARLLKLLQFLEQLVALNEKGTEDITMRSLLQSSNPGAKDSGVYFAPPTLYCPKPIISLALRTEVTLLISKSQDEEKACKLSLAKISSTLSLLNAGETKGTLTLADLSQMRLIDAEYQFDRRKLIFYYSTHKRIDFRDLVRELFRIYKTRIWMCAVTGIPYQSTMKKSTSRQQSKLDTSESRRTSERSSMGLISTLNSELSNPLIFDVNATSELVYDEIPRKYHGARPGLEEENRGSGESLVLKSLVDTLNN</sequence>
<evidence type="ECO:0000256" key="1">
    <source>
        <dbReference type="SAM" id="MobiDB-lite"/>
    </source>
</evidence>
<dbReference type="InterPro" id="IPR047767">
    <property type="entry name" value="PSP1-like"/>
</dbReference>
<protein>
    <recommendedName>
        <fullName evidence="2">PSP1 C-terminal domain-containing protein</fullName>
    </recommendedName>
</protein>
<reference evidence="3 4" key="1">
    <citation type="submission" date="2023-10" db="EMBL/GenBank/DDBJ databases">
        <title>Draft Genome Sequence of Candida saopaulonensis from a very Premature Infant with Sepsis.</title>
        <authorList>
            <person name="Ning Y."/>
            <person name="Dai R."/>
            <person name="Xiao M."/>
            <person name="Xu Y."/>
            <person name="Yan Q."/>
            <person name="Zhang L."/>
        </authorList>
    </citation>
    <scope>NUCLEOTIDE SEQUENCE [LARGE SCALE GENOMIC DNA]</scope>
    <source>
        <strain evidence="3 4">19XY460</strain>
    </source>
</reference>
<keyword evidence="4" id="KW-1185">Reference proteome</keyword>
<proteinExistence type="predicted"/>
<evidence type="ECO:0000313" key="4">
    <source>
        <dbReference type="Proteomes" id="UP001338582"/>
    </source>
</evidence>
<feature type="region of interest" description="Disordered" evidence="1">
    <location>
        <begin position="106"/>
        <end position="125"/>
    </location>
</feature>
<dbReference type="EMBL" id="CP138895">
    <property type="protein sequence ID" value="WPK24092.1"/>
    <property type="molecule type" value="Genomic_DNA"/>
</dbReference>
<dbReference type="KEGG" id="asau:88172414"/>
<accession>A0AAX4H669</accession>
<dbReference type="GO" id="GO:0005737">
    <property type="term" value="C:cytoplasm"/>
    <property type="evidence" value="ECO:0007669"/>
    <property type="project" value="TreeGrafter"/>
</dbReference>
<dbReference type="RefSeq" id="XP_062876476.1">
    <property type="nucleotide sequence ID" value="XM_063020406.1"/>
</dbReference>
<feature type="compositionally biased region" description="Basic and acidic residues" evidence="1">
    <location>
        <begin position="634"/>
        <end position="643"/>
    </location>
</feature>
<feature type="domain" description="PSP1 C-terminal" evidence="2">
    <location>
        <begin position="511"/>
        <end position="613"/>
    </location>
</feature>